<keyword evidence="3" id="KW-0479">Metal-binding</keyword>
<dbReference type="PROSITE" id="PS00518">
    <property type="entry name" value="ZF_RING_1"/>
    <property type="match status" value="2"/>
</dbReference>
<keyword evidence="5 8" id="KW-0863">Zinc-finger</keyword>
<evidence type="ECO:0000256" key="8">
    <source>
        <dbReference type="PROSITE-ProRule" id="PRU00175"/>
    </source>
</evidence>
<evidence type="ECO:0000259" key="10">
    <source>
        <dbReference type="PROSITE" id="PS51873"/>
    </source>
</evidence>
<dbReference type="PROSITE" id="PS51873">
    <property type="entry name" value="TRIAD"/>
    <property type="match status" value="1"/>
</dbReference>
<dbReference type="InterPro" id="IPR001841">
    <property type="entry name" value="Znf_RING"/>
</dbReference>
<dbReference type="InterPro" id="IPR051628">
    <property type="entry name" value="LUBAC_E3_Ligases"/>
</dbReference>
<dbReference type="InterPro" id="IPR044066">
    <property type="entry name" value="TRIAD_supradom"/>
</dbReference>
<dbReference type="PROSITE" id="PS50089">
    <property type="entry name" value="ZF_RING_2"/>
    <property type="match status" value="2"/>
</dbReference>
<evidence type="ECO:0000256" key="7">
    <source>
        <dbReference type="ARBA" id="ARBA00022833"/>
    </source>
</evidence>
<dbReference type="Gene3D" id="1.20.120.1750">
    <property type="match status" value="1"/>
</dbReference>
<evidence type="ECO:0000256" key="6">
    <source>
        <dbReference type="ARBA" id="ARBA00022786"/>
    </source>
</evidence>
<evidence type="ECO:0000256" key="3">
    <source>
        <dbReference type="ARBA" id="ARBA00022723"/>
    </source>
</evidence>
<feature type="domain" description="RING-type" evidence="10">
    <location>
        <begin position="160"/>
        <end position="356"/>
    </location>
</feature>
<evidence type="ECO:0000256" key="1">
    <source>
        <dbReference type="ARBA" id="ARBA00004906"/>
    </source>
</evidence>
<dbReference type="SUPFAM" id="SSF57850">
    <property type="entry name" value="RING/U-box"/>
    <property type="match status" value="4"/>
</dbReference>
<feature type="domain" description="RING-type" evidence="9">
    <location>
        <begin position="164"/>
        <end position="206"/>
    </location>
</feature>
<dbReference type="GeneID" id="109404769"/>
<keyword evidence="7" id="KW-0862">Zinc</keyword>
<protein>
    <recommendedName>
        <fullName evidence="13">Ubiquitin conjugating enzyme 7</fullName>
    </recommendedName>
</protein>
<evidence type="ECO:0000259" key="9">
    <source>
        <dbReference type="PROSITE" id="PS50089"/>
    </source>
</evidence>
<keyword evidence="12" id="KW-1185">Reference proteome</keyword>
<name>A0ABM1YJW2_AEDAL</name>
<keyword evidence="6" id="KW-0833">Ubl conjugation pathway</keyword>
<proteinExistence type="predicted"/>
<organism evidence="11 12">
    <name type="scientific">Aedes albopictus</name>
    <name type="common">Asian tiger mosquito</name>
    <name type="synonym">Stegomyia albopicta</name>
    <dbReference type="NCBI Taxonomy" id="7160"/>
    <lineage>
        <taxon>Eukaryota</taxon>
        <taxon>Metazoa</taxon>
        <taxon>Ecdysozoa</taxon>
        <taxon>Arthropoda</taxon>
        <taxon>Hexapoda</taxon>
        <taxon>Insecta</taxon>
        <taxon>Pterygota</taxon>
        <taxon>Neoptera</taxon>
        <taxon>Endopterygota</taxon>
        <taxon>Diptera</taxon>
        <taxon>Nematocera</taxon>
        <taxon>Culicoidea</taxon>
        <taxon>Culicidae</taxon>
        <taxon>Culicinae</taxon>
        <taxon>Aedini</taxon>
        <taxon>Aedes</taxon>
        <taxon>Stegomyia</taxon>
    </lineage>
</organism>
<dbReference type="InterPro" id="IPR017907">
    <property type="entry name" value="Znf_RING_CS"/>
</dbReference>
<dbReference type="InterPro" id="IPR013083">
    <property type="entry name" value="Znf_RING/FYVE/PHD"/>
</dbReference>
<dbReference type="Gene3D" id="3.30.40.10">
    <property type="entry name" value="Zinc/RING finger domain, C3HC4 (zinc finger)"/>
    <property type="match status" value="1"/>
</dbReference>
<evidence type="ECO:0000256" key="4">
    <source>
        <dbReference type="ARBA" id="ARBA00022737"/>
    </source>
</evidence>
<reference evidence="12" key="1">
    <citation type="journal article" date="2015" name="Proc. Natl. Acad. Sci. U.S.A.">
        <title>Genome sequence of the Asian Tiger mosquito, Aedes albopictus, reveals insights into its biology, genetics, and evolution.</title>
        <authorList>
            <person name="Chen X.G."/>
            <person name="Jiang X."/>
            <person name="Gu J."/>
            <person name="Xu M."/>
            <person name="Wu Y."/>
            <person name="Deng Y."/>
            <person name="Zhang C."/>
            <person name="Bonizzoni M."/>
            <person name="Dermauw W."/>
            <person name="Vontas J."/>
            <person name="Armbruster P."/>
            <person name="Huang X."/>
            <person name="Yang Y."/>
            <person name="Zhang H."/>
            <person name="He W."/>
            <person name="Peng H."/>
            <person name="Liu Y."/>
            <person name="Wu K."/>
            <person name="Chen J."/>
            <person name="Lirakis M."/>
            <person name="Topalis P."/>
            <person name="Van Leeuwen T."/>
            <person name="Hall A.B."/>
            <person name="Jiang X."/>
            <person name="Thorpe C."/>
            <person name="Mueller R.L."/>
            <person name="Sun C."/>
            <person name="Waterhouse R.M."/>
            <person name="Yan G."/>
            <person name="Tu Z.J."/>
            <person name="Fang X."/>
            <person name="James A.A."/>
        </authorList>
    </citation>
    <scope>NUCLEOTIDE SEQUENCE [LARGE SCALE GENOMIC DNA]</scope>
    <source>
        <strain evidence="12">Foshan</strain>
    </source>
</reference>
<evidence type="ECO:0000256" key="2">
    <source>
        <dbReference type="ARBA" id="ARBA00022679"/>
    </source>
</evidence>
<keyword evidence="4" id="KW-0677">Repeat</keyword>
<dbReference type="PANTHER" id="PTHR22770">
    <property type="entry name" value="UBIQUITIN CONJUGATING ENZYME 7 INTERACTING PROTEIN-RELATED"/>
    <property type="match status" value="1"/>
</dbReference>
<sequence length="356" mass="39798">MKKIFFFQTMDSKTNSSPGSHYEQLLSLTKNQEALIRNVDPSLCHLCDAMTCAGSGVVLADCLHTYCTDCLRTSLLGANTTGCPYPRGKYECVGNLEQRELEVLLNAEEYRALMGRKSSALRDIANSLEHATGNRDNRALPADLDLLLTLTDGNVVPNPEPFECPICFAEFKTCEGVILHDCFHCFCRECLANSIKHADDVVVRCPYKDRTSSCETEIQDREIRTLLSPDDYGIYLKRSLKQAESSTANAFHCKTPECDGWCILDDQEDVTVFLCPLCDARSCLLCDALHPVGMTCEDYNDRLDLNPEGRLSIAEIDNMLAARTARRCPKCRFVLTKNGGCNNIVCGKCKLELRWD</sequence>
<evidence type="ECO:0000256" key="5">
    <source>
        <dbReference type="ARBA" id="ARBA00022771"/>
    </source>
</evidence>
<dbReference type="PANTHER" id="PTHR22770:SF13">
    <property type="entry name" value="RING-TYPE DOMAIN-CONTAINING PROTEIN"/>
    <property type="match status" value="1"/>
</dbReference>
<keyword evidence="2" id="KW-0808">Transferase</keyword>
<reference evidence="11" key="2">
    <citation type="submission" date="2025-05" db="UniProtKB">
        <authorList>
            <consortium name="EnsemblMetazoa"/>
        </authorList>
    </citation>
    <scope>IDENTIFICATION</scope>
    <source>
        <strain evidence="11">Foshan</strain>
    </source>
</reference>
<dbReference type="InterPro" id="IPR013087">
    <property type="entry name" value="Znf_C2H2_type"/>
</dbReference>
<dbReference type="Proteomes" id="UP000069940">
    <property type="component" value="Unassembled WGS sequence"/>
</dbReference>
<evidence type="ECO:0000313" key="11">
    <source>
        <dbReference type="EnsemblMetazoa" id="AALFPA23_009839.P13612"/>
    </source>
</evidence>
<dbReference type="SMART" id="SM00184">
    <property type="entry name" value="RING"/>
    <property type="match status" value="2"/>
</dbReference>
<accession>A0ABM1YJW2</accession>
<feature type="domain" description="RING-type" evidence="9">
    <location>
        <begin position="44"/>
        <end position="87"/>
    </location>
</feature>
<dbReference type="RefSeq" id="XP_029727248.2">
    <property type="nucleotide sequence ID" value="XM_029871388.2"/>
</dbReference>
<dbReference type="PROSITE" id="PS00028">
    <property type="entry name" value="ZINC_FINGER_C2H2_1"/>
    <property type="match status" value="1"/>
</dbReference>
<dbReference type="InterPro" id="IPR002867">
    <property type="entry name" value="IBR_dom"/>
</dbReference>
<dbReference type="Pfam" id="PF01485">
    <property type="entry name" value="IBR"/>
    <property type="match status" value="1"/>
</dbReference>
<evidence type="ECO:0000313" key="12">
    <source>
        <dbReference type="Proteomes" id="UP000069940"/>
    </source>
</evidence>
<comment type="pathway">
    <text evidence="1">Protein modification; protein ubiquitination.</text>
</comment>
<dbReference type="EnsemblMetazoa" id="AALFPA23_009839.R13612">
    <property type="protein sequence ID" value="AALFPA23_009839.P13612"/>
    <property type="gene ID" value="AALFPA23_009839"/>
</dbReference>
<evidence type="ECO:0008006" key="13">
    <source>
        <dbReference type="Google" id="ProtNLM"/>
    </source>
</evidence>